<dbReference type="SUPFAM" id="SSF51735">
    <property type="entry name" value="NAD(P)-binding Rossmann-fold domains"/>
    <property type="match status" value="1"/>
</dbReference>
<dbReference type="GO" id="GO:0030497">
    <property type="term" value="P:fatty acid elongation"/>
    <property type="evidence" value="ECO:0007669"/>
    <property type="project" value="TreeGrafter"/>
</dbReference>
<gene>
    <name evidence="3" type="ORF">UFOPK3772_00974</name>
</gene>
<dbReference type="PANTHER" id="PTHR42760">
    <property type="entry name" value="SHORT-CHAIN DEHYDROGENASES/REDUCTASES FAMILY MEMBER"/>
    <property type="match status" value="1"/>
</dbReference>
<dbReference type="EMBL" id="CAFBNE010000022">
    <property type="protein sequence ID" value="CAB4941802.1"/>
    <property type="molecule type" value="Genomic_DNA"/>
</dbReference>
<dbReference type="InterPro" id="IPR002347">
    <property type="entry name" value="SDR_fam"/>
</dbReference>
<evidence type="ECO:0000259" key="2">
    <source>
        <dbReference type="SMART" id="SM00822"/>
    </source>
</evidence>
<dbReference type="InterPro" id="IPR036291">
    <property type="entry name" value="NAD(P)-bd_dom_sf"/>
</dbReference>
<dbReference type="InterPro" id="IPR057326">
    <property type="entry name" value="KR_dom"/>
</dbReference>
<accession>A0A6J7JHZ0</accession>
<comment type="similarity">
    <text evidence="1">Belongs to the short-chain dehydrogenases/reductases (SDR) family.</text>
</comment>
<dbReference type="GO" id="GO:0016616">
    <property type="term" value="F:oxidoreductase activity, acting on the CH-OH group of donors, NAD or NADP as acceptor"/>
    <property type="evidence" value="ECO:0007669"/>
    <property type="project" value="UniProtKB-ARBA"/>
</dbReference>
<dbReference type="Gene3D" id="3.40.50.720">
    <property type="entry name" value="NAD(P)-binding Rossmann-like Domain"/>
    <property type="match status" value="1"/>
</dbReference>
<dbReference type="PRINTS" id="PR00081">
    <property type="entry name" value="GDHRDH"/>
</dbReference>
<protein>
    <submittedName>
        <fullName evidence="3">Unannotated protein</fullName>
    </submittedName>
</protein>
<proteinExistence type="inferred from homology"/>
<feature type="domain" description="Ketoreductase" evidence="2">
    <location>
        <begin position="17"/>
        <end position="196"/>
    </location>
</feature>
<dbReference type="Pfam" id="PF13561">
    <property type="entry name" value="adh_short_C2"/>
    <property type="match status" value="1"/>
</dbReference>
<dbReference type="SMART" id="SM00822">
    <property type="entry name" value="PKS_KR"/>
    <property type="match status" value="1"/>
</dbReference>
<evidence type="ECO:0000313" key="3">
    <source>
        <dbReference type="EMBL" id="CAB4941802.1"/>
    </source>
</evidence>
<organism evidence="3">
    <name type="scientific">freshwater metagenome</name>
    <dbReference type="NCBI Taxonomy" id="449393"/>
    <lineage>
        <taxon>unclassified sequences</taxon>
        <taxon>metagenomes</taxon>
        <taxon>ecological metagenomes</taxon>
    </lineage>
</organism>
<name>A0A6J7JHZ0_9ZZZZ</name>
<dbReference type="PANTHER" id="PTHR42760:SF135">
    <property type="entry name" value="BLL7886 PROTEIN"/>
    <property type="match status" value="1"/>
</dbReference>
<sequence length="269" mass="28101">MTTPTPQGTEMFSLAGKTVLLTGAGGAIGSVLARSLAACGATLGLQDLEEPKVSGLADEIRAAGGRAFTFGADLSGTDACAALVTDAHSAMGAINVLINCAGINRRKAIDDVTPDDFDAIVAVNMRAVYFLSQAVHPIMKAQGGGAIVNISSLSARYSFNTISVYAATKAAVTSMTRSFAREWVADGIRVNCIEPAVVQTEFTAPLWDDPKRSVWFKEFTPMGRLAQPQELVGAVIYLASEASSYVTGQSITIEGGILSGADWDANQDD</sequence>
<evidence type="ECO:0000256" key="1">
    <source>
        <dbReference type="ARBA" id="ARBA00006484"/>
    </source>
</evidence>
<dbReference type="FunFam" id="3.40.50.720:FF:000084">
    <property type="entry name" value="Short-chain dehydrogenase reductase"/>
    <property type="match status" value="1"/>
</dbReference>
<dbReference type="InterPro" id="IPR020904">
    <property type="entry name" value="Sc_DH/Rdtase_CS"/>
</dbReference>
<dbReference type="PROSITE" id="PS00061">
    <property type="entry name" value="ADH_SHORT"/>
    <property type="match status" value="1"/>
</dbReference>
<dbReference type="AlphaFoldDB" id="A0A6J7JHZ0"/>
<dbReference type="PRINTS" id="PR00080">
    <property type="entry name" value="SDRFAMILY"/>
</dbReference>
<reference evidence="3" key="1">
    <citation type="submission" date="2020-05" db="EMBL/GenBank/DDBJ databases">
        <authorList>
            <person name="Chiriac C."/>
            <person name="Salcher M."/>
            <person name="Ghai R."/>
            <person name="Kavagutti S V."/>
        </authorList>
    </citation>
    <scope>NUCLEOTIDE SEQUENCE</scope>
</reference>
<dbReference type="NCBIfam" id="NF005559">
    <property type="entry name" value="PRK07231.1"/>
    <property type="match status" value="1"/>
</dbReference>